<evidence type="ECO:0000313" key="3">
    <source>
        <dbReference type="Proteomes" id="UP000807353"/>
    </source>
</evidence>
<dbReference type="OrthoDB" id="3687641at2759"/>
<gene>
    <name evidence="2" type="ORF">BDZ94DRAFT_817050</name>
</gene>
<dbReference type="Pfam" id="PF11807">
    <property type="entry name" value="UstYa"/>
    <property type="match status" value="1"/>
</dbReference>
<reference evidence="2" key="1">
    <citation type="submission" date="2020-11" db="EMBL/GenBank/DDBJ databases">
        <authorList>
            <consortium name="DOE Joint Genome Institute"/>
            <person name="Ahrendt S."/>
            <person name="Riley R."/>
            <person name="Andreopoulos W."/>
            <person name="Labutti K."/>
            <person name="Pangilinan J."/>
            <person name="Ruiz-Duenas F.J."/>
            <person name="Barrasa J.M."/>
            <person name="Sanchez-Garcia M."/>
            <person name="Camarero S."/>
            <person name="Miyauchi S."/>
            <person name="Serrano A."/>
            <person name="Linde D."/>
            <person name="Babiker R."/>
            <person name="Drula E."/>
            <person name="Ayuso-Fernandez I."/>
            <person name="Pacheco R."/>
            <person name="Padilla G."/>
            <person name="Ferreira P."/>
            <person name="Barriuso J."/>
            <person name="Kellner H."/>
            <person name="Castanera R."/>
            <person name="Alfaro M."/>
            <person name="Ramirez L."/>
            <person name="Pisabarro A.G."/>
            <person name="Kuo A."/>
            <person name="Tritt A."/>
            <person name="Lipzen A."/>
            <person name="He G."/>
            <person name="Yan M."/>
            <person name="Ng V."/>
            <person name="Cullen D."/>
            <person name="Martin F."/>
            <person name="Rosso M.-N."/>
            <person name="Henrissat B."/>
            <person name="Hibbett D."/>
            <person name="Martinez A.T."/>
            <person name="Grigoriev I.V."/>
        </authorList>
    </citation>
    <scope>NUCLEOTIDE SEQUENCE</scope>
    <source>
        <strain evidence="2">CBS 247.69</strain>
    </source>
</reference>
<keyword evidence="3" id="KW-1185">Reference proteome</keyword>
<protein>
    <submittedName>
        <fullName evidence="2">Uncharacterized protein</fullName>
    </submittedName>
</protein>
<dbReference type="PANTHER" id="PTHR33365">
    <property type="entry name" value="YALI0B05434P"/>
    <property type="match status" value="1"/>
</dbReference>
<dbReference type="InterPro" id="IPR021765">
    <property type="entry name" value="UstYa-like"/>
</dbReference>
<comment type="caution">
    <text evidence="2">The sequence shown here is derived from an EMBL/GenBank/DDBJ whole genome shotgun (WGS) entry which is preliminary data.</text>
</comment>
<sequence>MSFRNTWFIALLSILTLISTTFNAAVWLEVVDSSHRFLTFQKHDFQYDAVSGTPREVPGSFRGASMVVQSPDDTYPLTNDEIWASIVPPQRGFIRLGPQGTPFAISLYHQLHCINGIRFAYVAARDSLFKRPADREAAFQHVNHCFDVLRHSLLCKADTTLSPVGSYNQTNITRRCRDWAQVREFVDKNHEFWRGIPYASTETNTSASTYHE</sequence>
<accession>A0A9P5Y4D6</accession>
<proteinExistence type="inferred from homology"/>
<name>A0A9P5Y4D6_9AGAR</name>
<evidence type="ECO:0000313" key="2">
    <source>
        <dbReference type="EMBL" id="KAF9461366.1"/>
    </source>
</evidence>
<dbReference type="AlphaFoldDB" id="A0A9P5Y4D6"/>
<comment type="similarity">
    <text evidence="1">Belongs to the ustYa family.</text>
</comment>
<dbReference type="PANTHER" id="PTHR33365:SF13">
    <property type="entry name" value="TAT PATHWAY SIGNAL SEQUENCE"/>
    <property type="match status" value="1"/>
</dbReference>
<dbReference type="Proteomes" id="UP000807353">
    <property type="component" value="Unassembled WGS sequence"/>
</dbReference>
<evidence type="ECO:0000256" key="1">
    <source>
        <dbReference type="ARBA" id="ARBA00035112"/>
    </source>
</evidence>
<dbReference type="GO" id="GO:0043386">
    <property type="term" value="P:mycotoxin biosynthetic process"/>
    <property type="evidence" value="ECO:0007669"/>
    <property type="project" value="InterPro"/>
</dbReference>
<dbReference type="EMBL" id="MU150285">
    <property type="protein sequence ID" value="KAF9461366.1"/>
    <property type="molecule type" value="Genomic_DNA"/>
</dbReference>
<organism evidence="2 3">
    <name type="scientific">Collybia nuda</name>
    <dbReference type="NCBI Taxonomy" id="64659"/>
    <lineage>
        <taxon>Eukaryota</taxon>
        <taxon>Fungi</taxon>
        <taxon>Dikarya</taxon>
        <taxon>Basidiomycota</taxon>
        <taxon>Agaricomycotina</taxon>
        <taxon>Agaricomycetes</taxon>
        <taxon>Agaricomycetidae</taxon>
        <taxon>Agaricales</taxon>
        <taxon>Tricholomatineae</taxon>
        <taxon>Clitocybaceae</taxon>
        <taxon>Collybia</taxon>
    </lineage>
</organism>